<keyword evidence="12" id="KW-1185">Reference proteome</keyword>
<dbReference type="PANTHER" id="PTHR11920">
    <property type="entry name" value="GUANYLYL CYCLASE"/>
    <property type="match status" value="1"/>
</dbReference>
<evidence type="ECO:0000313" key="12">
    <source>
        <dbReference type="Proteomes" id="UP000663920"/>
    </source>
</evidence>
<dbReference type="InterPro" id="IPR018297">
    <property type="entry name" value="A/G_cyclase_CS"/>
</dbReference>
<dbReference type="CDD" id="cd07302">
    <property type="entry name" value="CHD"/>
    <property type="match status" value="1"/>
</dbReference>
<dbReference type="Proteomes" id="UP000663920">
    <property type="component" value="Chromosome"/>
</dbReference>
<dbReference type="GO" id="GO:0000166">
    <property type="term" value="F:nucleotide binding"/>
    <property type="evidence" value="ECO:0007669"/>
    <property type="project" value="UniProtKB-KW"/>
</dbReference>
<dbReference type="EMBL" id="CP071869">
    <property type="protein sequence ID" value="QTE23307.1"/>
    <property type="molecule type" value="Genomic_DNA"/>
</dbReference>
<dbReference type="Gene3D" id="6.10.250.780">
    <property type="match status" value="1"/>
</dbReference>
<dbReference type="SMART" id="SM00044">
    <property type="entry name" value="CYCc"/>
    <property type="match status" value="1"/>
</dbReference>
<evidence type="ECO:0000256" key="4">
    <source>
        <dbReference type="ARBA" id="ARBA00022989"/>
    </source>
</evidence>
<name>A0A975CSR6_9FLAO</name>
<keyword evidence="6 8" id="KW-0456">Lyase</keyword>
<evidence type="ECO:0000256" key="5">
    <source>
        <dbReference type="ARBA" id="ARBA00023136"/>
    </source>
</evidence>
<dbReference type="Pfam" id="PF13424">
    <property type="entry name" value="TPR_12"/>
    <property type="match status" value="3"/>
</dbReference>
<dbReference type="PANTHER" id="PTHR11920:SF335">
    <property type="entry name" value="GUANYLATE CYCLASE"/>
    <property type="match status" value="1"/>
</dbReference>
<accession>A0A975CSR6</accession>
<dbReference type="SUPFAM" id="SSF48452">
    <property type="entry name" value="TPR-like"/>
    <property type="match status" value="2"/>
</dbReference>
<dbReference type="InterPro" id="IPR001054">
    <property type="entry name" value="A/G_cyclase"/>
</dbReference>
<dbReference type="Gene3D" id="3.30.70.1230">
    <property type="entry name" value="Nucleotide cyclase"/>
    <property type="match status" value="1"/>
</dbReference>
<feature type="domain" description="Guanylate cyclase" evidence="10">
    <location>
        <begin position="469"/>
        <end position="600"/>
    </location>
</feature>
<dbReference type="PROSITE" id="PS00452">
    <property type="entry name" value="GUANYLATE_CYCLASE_1"/>
    <property type="match status" value="1"/>
</dbReference>
<keyword evidence="4 9" id="KW-1133">Transmembrane helix</keyword>
<evidence type="ECO:0000256" key="6">
    <source>
        <dbReference type="ARBA" id="ARBA00023239"/>
    </source>
</evidence>
<dbReference type="GO" id="GO:0035556">
    <property type="term" value="P:intracellular signal transduction"/>
    <property type="evidence" value="ECO:0007669"/>
    <property type="project" value="InterPro"/>
</dbReference>
<dbReference type="GO" id="GO:0004016">
    <property type="term" value="F:adenylate cyclase activity"/>
    <property type="evidence" value="ECO:0007669"/>
    <property type="project" value="UniProtKB-ARBA"/>
</dbReference>
<organism evidence="11 12">
    <name type="scientific">Polaribacter cellanae</name>
    <dbReference type="NCBI Taxonomy" id="2818493"/>
    <lineage>
        <taxon>Bacteria</taxon>
        <taxon>Pseudomonadati</taxon>
        <taxon>Bacteroidota</taxon>
        <taxon>Flavobacteriia</taxon>
        <taxon>Flavobacteriales</taxon>
        <taxon>Flavobacteriaceae</taxon>
    </lineage>
</organism>
<dbReference type="SUPFAM" id="SSF55073">
    <property type="entry name" value="Nucleotide cyclase"/>
    <property type="match status" value="1"/>
</dbReference>
<keyword evidence="5 9" id="KW-0472">Membrane</keyword>
<dbReference type="Pfam" id="PF00211">
    <property type="entry name" value="Guanylate_cyc"/>
    <property type="match status" value="1"/>
</dbReference>
<evidence type="ECO:0000256" key="3">
    <source>
        <dbReference type="ARBA" id="ARBA00022741"/>
    </source>
</evidence>
<dbReference type="KEGG" id="pcea:J3359_03245"/>
<feature type="transmembrane region" description="Helical" evidence="9">
    <location>
        <begin position="402"/>
        <end position="423"/>
    </location>
</feature>
<dbReference type="AlphaFoldDB" id="A0A975CSR6"/>
<dbReference type="GO" id="GO:0016020">
    <property type="term" value="C:membrane"/>
    <property type="evidence" value="ECO:0007669"/>
    <property type="project" value="UniProtKB-SubCell"/>
</dbReference>
<proteinExistence type="inferred from homology"/>
<evidence type="ECO:0000256" key="8">
    <source>
        <dbReference type="RuleBase" id="RU000405"/>
    </source>
</evidence>
<dbReference type="Gene3D" id="1.25.40.10">
    <property type="entry name" value="Tetratricopeptide repeat domain"/>
    <property type="match status" value="2"/>
</dbReference>
<dbReference type="RefSeq" id="WP_208079318.1">
    <property type="nucleotide sequence ID" value="NZ_CP071869.1"/>
</dbReference>
<comment type="similarity">
    <text evidence="8">Belongs to the adenylyl cyclase class-4/guanylyl cyclase family.</text>
</comment>
<dbReference type="SMART" id="SM00028">
    <property type="entry name" value="TPR"/>
    <property type="match status" value="7"/>
</dbReference>
<keyword evidence="2 9" id="KW-0812">Transmembrane</keyword>
<evidence type="ECO:0000256" key="9">
    <source>
        <dbReference type="SAM" id="Phobius"/>
    </source>
</evidence>
<keyword evidence="7" id="KW-0802">TPR repeat</keyword>
<reference evidence="11 12" key="1">
    <citation type="submission" date="2021-03" db="EMBL/GenBank/DDBJ databases">
        <title>Complete genome of Polaribacter_sp.SM13.</title>
        <authorList>
            <person name="Jeong S.W."/>
            <person name="Bae J.W."/>
        </authorList>
    </citation>
    <scope>NUCLEOTIDE SEQUENCE [LARGE SCALE GENOMIC DNA]</scope>
    <source>
        <strain evidence="11 12">SM13</strain>
    </source>
</reference>
<dbReference type="GO" id="GO:0009190">
    <property type="term" value="P:cyclic nucleotide biosynthetic process"/>
    <property type="evidence" value="ECO:0007669"/>
    <property type="project" value="InterPro"/>
</dbReference>
<dbReference type="InterPro" id="IPR050401">
    <property type="entry name" value="Cyclic_nucleotide_synthase"/>
</dbReference>
<feature type="repeat" description="TPR" evidence="7">
    <location>
        <begin position="200"/>
        <end position="233"/>
    </location>
</feature>
<evidence type="ECO:0000313" key="11">
    <source>
        <dbReference type="EMBL" id="QTE23307.1"/>
    </source>
</evidence>
<dbReference type="InterPro" id="IPR011990">
    <property type="entry name" value="TPR-like_helical_dom_sf"/>
</dbReference>
<dbReference type="PROSITE" id="PS50125">
    <property type="entry name" value="GUANYLATE_CYCLASE_2"/>
    <property type="match status" value="1"/>
</dbReference>
<feature type="repeat" description="TPR" evidence="7">
    <location>
        <begin position="120"/>
        <end position="153"/>
    </location>
</feature>
<comment type="subcellular location">
    <subcellularLocation>
        <location evidence="1">Membrane</location>
    </subcellularLocation>
</comment>
<gene>
    <name evidence="11" type="ORF">J3359_03245</name>
</gene>
<evidence type="ECO:0000256" key="2">
    <source>
        <dbReference type="ARBA" id="ARBA00022692"/>
    </source>
</evidence>
<evidence type="ECO:0000256" key="1">
    <source>
        <dbReference type="ARBA" id="ARBA00004370"/>
    </source>
</evidence>
<sequence length="650" mass="74302">MFVFNNILNSIKEKCYFTSLLFFILIPTILNGQIKYKNIADSLFSKSKIHLKKGEYDIALSLVEQSLLIFNKTKKYKAIADNYNQIATIYFYKSEFRKALTAFQKSKTFFKKADFKNGIASSTNNIGAIYYSLGNYSKAIDNYKWAIKIHEELQNEAQIAGTTQNIGNIYYVLNDFVNAKIYYEKAEKNHQKSKNNEALALVKSSLGRIYLKEKQFSKALIYFNTSLKLARDSNNKQVQTEVLYNIGDLYKSKKNFLESVKYLKQSVLIAEEIKNDLQKSTSLVTLGTVYLEFNKINLAISNCNKGLLLAEQIKTVSIQEEACKCLYEGYKSKNNLFKALQYNEQMYLLRDSLNLKQTSGKILNMKFEKEMLLDSIAHVEKERKVTLAHQKVVEKKEKQRNIFIIAGCFALLLAIGIFSRLNFVKKSKARLQVEKDRSEHLLHNILPEEVAEELKEKGYVDAQDFETTSILFTDFKSFTETASKLSPQELVEEINVCFKAFDNIMEQYNIEKIKTIGDAYMAAGGLPQPDINAVKNTIMAALDMQTFVSKRKRENDAQNKPAFEMRVGIHVGPIVAGIVGVKKFQYDIWGDTVNTASRMESNSEVGKVNISQDTYLLVKNEKDLAFEYRGKIATKGKGDLEMYFVSKALI</sequence>
<dbReference type="InterPro" id="IPR019734">
    <property type="entry name" value="TPR_rpt"/>
</dbReference>
<dbReference type="InterPro" id="IPR029787">
    <property type="entry name" value="Nucleotide_cyclase"/>
</dbReference>
<keyword evidence="3" id="KW-0547">Nucleotide-binding</keyword>
<dbReference type="PROSITE" id="PS50005">
    <property type="entry name" value="TPR"/>
    <property type="match status" value="2"/>
</dbReference>
<evidence type="ECO:0000259" key="10">
    <source>
        <dbReference type="PROSITE" id="PS50125"/>
    </source>
</evidence>
<protein>
    <submittedName>
        <fullName evidence="11">Tetratricopeptide repeat protein</fullName>
    </submittedName>
</protein>
<evidence type="ECO:0000256" key="7">
    <source>
        <dbReference type="PROSITE-ProRule" id="PRU00339"/>
    </source>
</evidence>